<evidence type="ECO:0000256" key="2">
    <source>
        <dbReference type="ARBA" id="ARBA00022722"/>
    </source>
</evidence>
<keyword evidence="3" id="KW-0255">Endonuclease</keyword>
<keyword evidence="4" id="KW-0378">Hydrolase</keyword>
<keyword evidence="2" id="KW-0540">Nuclease</keyword>
<sequence>MQRLKTRAQFQAAMSGGVIARSAHFALHRLVLESAQVAADTIPSGPGSLPPVQGPQALFAVPGQPYPQVWIGPLVPKRWAKRSVTRHAIKRQVYAAAEACAPQLQSLPAQAAYVVRLRAGFDRKHFISACSDTLKAAVRAELQQLFASAIRRAQQPAKAQPASAPPVSEGVV</sequence>
<keyword evidence="7" id="KW-1185">Reference proteome</keyword>
<dbReference type="Gene3D" id="3.30.230.10">
    <property type="match status" value="1"/>
</dbReference>
<dbReference type="RefSeq" id="WP_066538446.1">
    <property type="nucleotide sequence ID" value="NZ_PDEA01000001.1"/>
</dbReference>
<dbReference type="STRING" id="1219032.GCA_001515545_02462"/>
<keyword evidence="1" id="KW-0819">tRNA processing</keyword>
<evidence type="ECO:0000256" key="5">
    <source>
        <dbReference type="ARBA" id="ARBA00022884"/>
    </source>
</evidence>
<evidence type="ECO:0000256" key="4">
    <source>
        <dbReference type="ARBA" id="ARBA00022801"/>
    </source>
</evidence>
<proteinExistence type="predicted"/>
<name>A0A2A7V005_COMTR</name>
<evidence type="ECO:0000256" key="1">
    <source>
        <dbReference type="ARBA" id="ARBA00022694"/>
    </source>
</evidence>
<dbReference type="GO" id="GO:0008033">
    <property type="term" value="P:tRNA processing"/>
    <property type="evidence" value="ECO:0007669"/>
    <property type="project" value="UniProtKB-KW"/>
</dbReference>
<dbReference type="InterPro" id="IPR014721">
    <property type="entry name" value="Ribsml_uS5_D2-typ_fold_subgr"/>
</dbReference>
<dbReference type="GeneID" id="80803677"/>
<protein>
    <submittedName>
        <fullName evidence="6">Ribonuclease P protein component</fullName>
    </submittedName>
</protein>
<dbReference type="GO" id="GO:0004526">
    <property type="term" value="F:ribonuclease P activity"/>
    <property type="evidence" value="ECO:0007669"/>
    <property type="project" value="InterPro"/>
</dbReference>
<keyword evidence="5" id="KW-0694">RNA-binding</keyword>
<dbReference type="GO" id="GO:0000049">
    <property type="term" value="F:tRNA binding"/>
    <property type="evidence" value="ECO:0007669"/>
    <property type="project" value="InterPro"/>
</dbReference>
<dbReference type="Proteomes" id="UP000220246">
    <property type="component" value="Unassembled WGS sequence"/>
</dbReference>
<evidence type="ECO:0000256" key="3">
    <source>
        <dbReference type="ARBA" id="ARBA00022759"/>
    </source>
</evidence>
<dbReference type="InterPro" id="IPR020568">
    <property type="entry name" value="Ribosomal_Su5_D2-typ_SF"/>
</dbReference>
<gene>
    <name evidence="6" type="ORF">CRM82_02840</name>
</gene>
<evidence type="ECO:0000313" key="7">
    <source>
        <dbReference type="Proteomes" id="UP000220246"/>
    </source>
</evidence>
<dbReference type="InterPro" id="IPR000100">
    <property type="entry name" value="RNase_P"/>
</dbReference>
<reference evidence="7" key="1">
    <citation type="submission" date="2017-09" db="EMBL/GenBank/DDBJ databases">
        <title>FDA dAtabase for Regulatory Grade micrObial Sequences (FDA-ARGOS): Supporting development and validation of Infectious Disease Dx tests.</title>
        <authorList>
            <person name="Minogue T."/>
            <person name="Wolcott M."/>
            <person name="Wasieloski L."/>
            <person name="Aguilar W."/>
            <person name="Moore D."/>
            <person name="Tallon L."/>
            <person name="Sadzewicz L."/>
            <person name="Ott S."/>
            <person name="Zhao X."/>
            <person name="Nagaraj S."/>
            <person name="Vavikolanu K."/>
            <person name="Aluvathingal J."/>
            <person name="Nadendla S."/>
            <person name="Sichtig H."/>
        </authorList>
    </citation>
    <scope>NUCLEOTIDE SEQUENCE [LARGE SCALE GENOMIC DNA]</scope>
    <source>
        <strain evidence="7">FDAARGOS_394</strain>
    </source>
</reference>
<dbReference type="AlphaFoldDB" id="A0A2A7V005"/>
<dbReference type="SUPFAM" id="SSF54211">
    <property type="entry name" value="Ribosomal protein S5 domain 2-like"/>
    <property type="match status" value="1"/>
</dbReference>
<dbReference type="EMBL" id="PDEA01000001">
    <property type="protein sequence ID" value="PEH90833.1"/>
    <property type="molecule type" value="Genomic_DNA"/>
</dbReference>
<accession>A0A2A7V005</accession>
<evidence type="ECO:0000313" key="6">
    <source>
        <dbReference type="EMBL" id="PEH90833.1"/>
    </source>
</evidence>
<organism evidence="6 7">
    <name type="scientific">Comamonas terrigena</name>
    <dbReference type="NCBI Taxonomy" id="32013"/>
    <lineage>
        <taxon>Bacteria</taxon>
        <taxon>Pseudomonadati</taxon>
        <taxon>Pseudomonadota</taxon>
        <taxon>Betaproteobacteria</taxon>
        <taxon>Burkholderiales</taxon>
        <taxon>Comamonadaceae</taxon>
        <taxon>Comamonas</taxon>
    </lineage>
</organism>
<comment type="caution">
    <text evidence="6">The sequence shown here is derived from an EMBL/GenBank/DDBJ whole genome shotgun (WGS) entry which is preliminary data.</text>
</comment>
<dbReference type="OrthoDB" id="398329at2"/>
<dbReference type="Pfam" id="PF00825">
    <property type="entry name" value="Ribonuclease_P"/>
    <property type="match status" value="1"/>
</dbReference>